<dbReference type="Pfam" id="PF07940">
    <property type="entry name" value="Hepar_II_III_C"/>
    <property type="match status" value="1"/>
</dbReference>
<protein>
    <submittedName>
        <fullName evidence="3">Heparinase</fullName>
    </submittedName>
</protein>
<proteinExistence type="predicted"/>
<dbReference type="GO" id="GO:0016829">
    <property type="term" value="F:lyase activity"/>
    <property type="evidence" value="ECO:0007669"/>
    <property type="project" value="InterPro"/>
</dbReference>
<dbReference type="AlphaFoldDB" id="A0A6A7Y3Z5"/>
<evidence type="ECO:0000259" key="2">
    <source>
        <dbReference type="Pfam" id="PF07940"/>
    </source>
</evidence>
<organism evidence="3 4">
    <name type="scientific">Segnochrobactrum spirostomi</name>
    <dbReference type="NCBI Taxonomy" id="2608987"/>
    <lineage>
        <taxon>Bacteria</taxon>
        <taxon>Pseudomonadati</taxon>
        <taxon>Pseudomonadota</taxon>
        <taxon>Alphaproteobacteria</taxon>
        <taxon>Hyphomicrobiales</taxon>
        <taxon>Segnochrobactraceae</taxon>
        <taxon>Segnochrobactrum</taxon>
    </lineage>
</organism>
<reference evidence="3 4" key="1">
    <citation type="submission" date="2019-09" db="EMBL/GenBank/DDBJ databases">
        <title>Segnochrobactrum spirostomi gen. nov., sp. nov., isolated from the ciliate Spirostomum cf. yagiui and description of a novel family, Segnochrobactraceae fam. nov. within the order Rhizobiales of the class Alphaproteobacteria.</title>
        <authorList>
            <person name="Akter S."/>
            <person name="Shazib S.U.A."/>
            <person name="Shin M.K."/>
        </authorList>
    </citation>
    <scope>NUCLEOTIDE SEQUENCE [LARGE SCALE GENOMIC DNA]</scope>
    <source>
        <strain evidence="3 4">Sp-1</strain>
    </source>
</reference>
<gene>
    <name evidence="3" type="ORF">F0357_12495</name>
</gene>
<feature type="domain" description="Heparinase II/III-like C-terminal" evidence="2">
    <location>
        <begin position="315"/>
        <end position="558"/>
    </location>
</feature>
<keyword evidence="4" id="KW-1185">Reference proteome</keyword>
<dbReference type="GO" id="GO:0030313">
    <property type="term" value="C:cell envelope"/>
    <property type="evidence" value="ECO:0007669"/>
    <property type="project" value="UniProtKB-SubCell"/>
</dbReference>
<dbReference type="Gene3D" id="1.50.10.100">
    <property type="entry name" value="Chondroitin AC/alginate lyase"/>
    <property type="match status" value="1"/>
</dbReference>
<evidence type="ECO:0000313" key="3">
    <source>
        <dbReference type="EMBL" id="MQT13445.1"/>
    </source>
</evidence>
<evidence type="ECO:0000313" key="4">
    <source>
        <dbReference type="Proteomes" id="UP000332515"/>
    </source>
</evidence>
<sequence length="581" mass="62885">MTSSMAKRARLGRLVAARMLASLRASLRRSAIGRWRQVGITPDRLLIAPQDIRTADPTVASDIYAGVFVFSGQIVEVGGRSPFEVPAPSEDWARALHGFGWLRHLRASDSALSRSNGRALVDDWIRASGQLPAIAWRTDVLARRLLSWLSQSPLILEGCDRGFYNRFLRTLVRQVRLLRQTFGDTPDGMPRLAAALALAAAAVSLAGQDRHVKAALKLLDHELERQILADGGHISRNPAAVLDALVDALPIRQAISARGIAPSPVLMGSIDRMIPMLRFFRHAEGSFAHFNGMGVTPRGLVATVLAHDDSFGSAPANASHSGYQRLEAGPALVIADTGAPPPIAVSDNAHAGCLSFEFGSRGNLIVVNCGAPASSRSEWRHAARSTAAHSTLVVENASSARILERPDLARWIGAPIVEGPNPPDVQREDGPHHIVVTARHDGYAGRFGLVHERTLALAFDGQRLDGLDRLLPAPDEVSVGDRRFAVRFHLHPSVRASRALGGEAVLIVCPDSEAWMFTAPGLEIGLEESVFLSGLQGLRRTEQIVLQGHTGEISEIMWRFERQASGRSQARRPPAEETGLF</sequence>
<evidence type="ECO:0000256" key="1">
    <source>
        <dbReference type="ARBA" id="ARBA00004196"/>
    </source>
</evidence>
<dbReference type="EMBL" id="VWNA01000001">
    <property type="protein sequence ID" value="MQT13445.1"/>
    <property type="molecule type" value="Genomic_DNA"/>
</dbReference>
<dbReference type="InterPro" id="IPR012480">
    <property type="entry name" value="Hepar_II_III_C"/>
</dbReference>
<dbReference type="InterPro" id="IPR008929">
    <property type="entry name" value="Chondroitin_lyas"/>
</dbReference>
<dbReference type="Proteomes" id="UP000332515">
    <property type="component" value="Unassembled WGS sequence"/>
</dbReference>
<comment type="caution">
    <text evidence="3">The sequence shown here is derived from an EMBL/GenBank/DDBJ whole genome shotgun (WGS) entry which is preliminary data.</text>
</comment>
<dbReference type="Gene3D" id="2.70.98.70">
    <property type="match status" value="1"/>
</dbReference>
<comment type="subcellular location">
    <subcellularLocation>
        <location evidence="1">Cell envelope</location>
    </subcellularLocation>
</comment>
<name>A0A6A7Y3Z5_9HYPH</name>
<accession>A0A6A7Y3Z5</accession>